<dbReference type="SUPFAM" id="SSF63712">
    <property type="entry name" value="Nicotinic receptor ligand binding domain-like"/>
    <property type="match status" value="1"/>
</dbReference>
<protein>
    <submittedName>
        <fullName evidence="8">CHRNA1</fullName>
    </submittedName>
</protein>
<comment type="caution">
    <text evidence="8">The sequence shown here is derived from an EMBL/GenBank/DDBJ whole genome shotgun (WGS) entry which is preliminary data.</text>
</comment>
<feature type="transmembrane region" description="Helical" evidence="5">
    <location>
        <begin position="400"/>
        <end position="419"/>
    </location>
</feature>
<evidence type="ECO:0000256" key="4">
    <source>
        <dbReference type="ARBA" id="ARBA00023136"/>
    </source>
</evidence>
<dbReference type="Gene3D" id="2.70.170.10">
    <property type="entry name" value="Neurotransmitter-gated ion-channel ligand-binding domain"/>
    <property type="match status" value="1"/>
</dbReference>
<dbReference type="EMBL" id="CAJPWZ010002697">
    <property type="protein sequence ID" value="CAG2243242.1"/>
    <property type="molecule type" value="Genomic_DNA"/>
</dbReference>
<dbReference type="AlphaFoldDB" id="A0A8S3UBR6"/>
<dbReference type="PRINTS" id="PR00252">
    <property type="entry name" value="NRIONCHANNEL"/>
</dbReference>
<dbReference type="GO" id="GO:0004888">
    <property type="term" value="F:transmembrane signaling receptor activity"/>
    <property type="evidence" value="ECO:0007669"/>
    <property type="project" value="InterPro"/>
</dbReference>
<dbReference type="Pfam" id="PF02932">
    <property type="entry name" value="Neur_chan_memb"/>
    <property type="match status" value="1"/>
</dbReference>
<dbReference type="Gene3D" id="1.20.58.390">
    <property type="entry name" value="Neurotransmitter-gated ion-channel transmembrane domain"/>
    <property type="match status" value="2"/>
</dbReference>
<feature type="domain" description="Neurotransmitter-gated ion-channel ligand-binding" evidence="6">
    <location>
        <begin position="11"/>
        <end position="195"/>
    </location>
</feature>
<dbReference type="InterPro" id="IPR006202">
    <property type="entry name" value="Neur_chan_lig-bd"/>
</dbReference>
<feature type="domain" description="Neurotransmitter-gated ion-channel transmembrane" evidence="7">
    <location>
        <begin position="219"/>
        <end position="314"/>
    </location>
</feature>
<feature type="transmembrane region" description="Helical" evidence="5">
    <location>
        <begin position="431"/>
        <end position="455"/>
    </location>
</feature>
<dbReference type="SUPFAM" id="SSF90112">
    <property type="entry name" value="Neurotransmitter-gated ion-channel transmembrane pore"/>
    <property type="match status" value="2"/>
</dbReference>
<keyword evidence="3 5" id="KW-1133">Transmembrane helix</keyword>
<comment type="subcellular location">
    <subcellularLocation>
        <location evidence="1">Membrane</location>
        <topology evidence="1">Multi-pass membrane protein</topology>
    </subcellularLocation>
</comment>
<dbReference type="Proteomes" id="UP000683360">
    <property type="component" value="Unassembled WGS sequence"/>
</dbReference>
<reference evidence="8" key="1">
    <citation type="submission" date="2021-03" db="EMBL/GenBank/DDBJ databases">
        <authorList>
            <person name="Bekaert M."/>
        </authorList>
    </citation>
    <scope>NUCLEOTIDE SEQUENCE</scope>
</reference>
<feature type="transmembrane region" description="Helical" evidence="5">
    <location>
        <begin position="370"/>
        <end position="388"/>
    </location>
</feature>
<evidence type="ECO:0000259" key="7">
    <source>
        <dbReference type="Pfam" id="PF02932"/>
    </source>
</evidence>
<feature type="transmembrane region" description="Helical" evidence="5">
    <location>
        <begin position="244"/>
        <end position="261"/>
    </location>
</feature>
<dbReference type="CDD" id="cd19051">
    <property type="entry name" value="LGIC_TM_cation"/>
    <property type="match status" value="1"/>
</dbReference>
<sequence>MINASYFTEIDRLHTDLMTGYNKDILPQWNKSQPVDVSIAFHLLNLNGIDSVKGVIAIAGYFIFQWIDVNMQWTPANYTSIETIVIPLEKVWKPPVINANSVMEFKFFGAAGTYVRVNHTGLVTWTPGLNLEYTCNMDTTYFPFDTQMCEMEVLIWGYSSEELTFTTSRTDVDISFFQFNNEWELMYTSAVAINTSNFSPLVQIETHFVRRSLYYVMNLIFPVMFLALLNLFVFLLPQDSGERVGFSVTLLLANVMFLTIAQNMLPATAIPRMSAICIALLLNLCYSGLIVITVIISGNIYHKSDEEVIANWIVKLVQLGKLFRSNHKQVSSELIIPHVEKDLDGEKCEKRKEDPHKANWQQVARMLDRIALISYITLFISGCSGVVIDCSRRIRERVGFSVTLLLANVILLTIAQNMLPATAIPRMSASCIALLLNLCYSGLIVITVIFSGNIYHKSDDEVISNWIVKFVQIGKSFRSNNKQVSSEMKIAHVEKELDGEKCETRKENNLNKVNWQQVARMLDRIALVSYITLFIIGCSGVVIDISRR</sequence>
<dbReference type="CDD" id="cd18989">
    <property type="entry name" value="LGIC_ECD_cation"/>
    <property type="match status" value="1"/>
</dbReference>
<evidence type="ECO:0000256" key="3">
    <source>
        <dbReference type="ARBA" id="ARBA00022989"/>
    </source>
</evidence>
<evidence type="ECO:0000313" key="8">
    <source>
        <dbReference type="EMBL" id="CAG2243242.1"/>
    </source>
</evidence>
<feature type="transmembrane region" description="Helical" evidence="5">
    <location>
        <begin position="273"/>
        <end position="296"/>
    </location>
</feature>
<dbReference type="InterPro" id="IPR038050">
    <property type="entry name" value="Neuro_actylchol_rec"/>
</dbReference>
<organism evidence="8 9">
    <name type="scientific">Mytilus edulis</name>
    <name type="common">Blue mussel</name>
    <dbReference type="NCBI Taxonomy" id="6550"/>
    <lineage>
        <taxon>Eukaryota</taxon>
        <taxon>Metazoa</taxon>
        <taxon>Spiralia</taxon>
        <taxon>Lophotrochozoa</taxon>
        <taxon>Mollusca</taxon>
        <taxon>Bivalvia</taxon>
        <taxon>Autobranchia</taxon>
        <taxon>Pteriomorphia</taxon>
        <taxon>Mytilida</taxon>
        <taxon>Mytiloidea</taxon>
        <taxon>Mytilidae</taxon>
        <taxon>Mytilinae</taxon>
        <taxon>Mytilus</taxon>
    </lineage>
</organism>
<dbReference type="PANTHER" id="PTHR18945">
    <property type="entry name" value="NEUROTRANSMITTER GATED ION CHANNEL"/>
    <property type="match status" value="1"/>
</dbReference>
<keyword evidence="2 5" id="KW-0812">Transmembrane</keyword>
<evidence type="ECO:0000256" key="5">
    <source>
        <dbReference type="SAM" id="Phobius"/>
    </source>
</evidence>
<dbReference type="InterPro" id="IPR006201">
    <property type="entry name" value="Neur_channel"/>
</dbReference>
<dbReference type="GO" id="GO:0016020">
    <property type="term" value="C:membrane"/>
    <property type="evidence" value="ECO:0007669"/>
    <property type="project" value="UniProtKB-SubCell"/>
</dbReference>
<keyword evidence="4 5" id="KW-0472">Membrane</keyword>
<evidence type="ECO:0000259" key="6">
    <source>
        <dbReference type="Pfam" id="PF02931"/>
    </source>
</evidence>
<name>A0A8S3UBR6_MYTED</name>
<accession>A0A8S3UBR6</accession>
<dbReference type="InterPro" id="IPR036734">
    <property type="entry name" value="Neur_chan_lig-bd_sf"/>
</dbReference>
<gene>
    <name evidence="8" type="ORF">MEDL_55398</name>
</gene>
<dbReference type="OrthoDB" id="6080865at2759"/>
<proteinExistence type="predicted"/>
<dbReference type="GO" id="GO:0005230">
    <property type="term" value="F:extracellular ligand-gated monoatomic ion channel activity"/>
    <property type="evidence" value="ECO:0007669"/>
    <property type="project" value="InterPro"/>
</dbReference>
<dbReference type="InterPro" id="IPR006029">
    <property type="entry name" value="Neurotrans-gated_channel_TM"/>
</dbReference>
<evidence type="ECO:0000256" key="1">
    <source>
        <dbReference type="ARBA" id="ARBA00004141"/>
    </source>
</evidence>
<evidence type="ECO:0000313" key="9">
    <source>
        <dbReference type="Proteomes" id="UP000683360"/>
    </source>
</evidence>
<feature type="transmembrane region" description="Helical" evidence="5">
    <location>
        <begin position="525"/>
        <end position="545"/>
    </location>
</feature>
<feature type="transmembrane region" description="Helical" evidence="5">
    <location>
        <begin position="213"/>
        <end position="237"/>
    </location>
</feature>
<dbReference type="FunFam" id="2.70.170.10:FF:000028">
    <property type="entry name" value="AcetylCholine Receptor"/>
    <property type="match status" value="1"/>
</dbReference>
<evidence type="ECO:0000256" key="2">
    <source>
        <dbReference type="ARBA" id="ARBA00022692"/>
    </source>
</evidence>
<dbReference type="InterPro" id="IPR036719">
    <property type="entry name" value="Neuro-gated_channel_TM_sf"/>
</dbReference>
<keyword evidence="9" id="KW-1185">Reference proteome</keyword>
<dbReference type="Pfam" id="PF02931">
    <property type="entry name" value="Neur_chan_LBD"/>
    <property type="match status" value="1"/>
</dbReference>